<dbReference type="EC" id="3.2.1.40" evidence="2"/>
<dbReference type="GO" id="GO:0030596">
    <property type="term" value="F:alpha-L-rhamnosidase activity"/>
    <property type="evidence" value="ECO:0007669"/>
    <property type="project" value="UniProtKB-EC"/>
</dbReference>
<feature type="domain" description="Bacterial alpha-L-rhamnosidase N-terminal" evidence="5">
    <location>
        <begin position="178"/>
        <end position="355"/>
    </location>
</feature>
<sequence length="975" mass="105282">MKTTAPVNLTVDHQHAPLGVAVPRPVLSWQVPGEAPASAYELQVRRLDPATGAVIEPPVWATGRVEIPAPPASPWLPYDGEPLDSDTDYTWRVRIWTDSADAEPSPWADSAFSTSLLGGADVVSDWVEPTQTPVELEPEASFATLFTPQEPVPAGDKLHPVKLVRQDLPRTDVDAAPITRARLYLSAQGVIEASIDGAAMGDTVLAPGWTSYHTYTEFEVHDVTAALTDPAGAPRPHTLGLRLGDGWFAGRATITGESGQYGTLLRGWWQLSITRADGTHQTWGPDGTARCTESGPLRYSDIMIGEKRDDRMAAAVAGWDCPGFDDSGWDPVRIVPSAELDPATALEPFRGEPVRRLLELPAARVITTPAGETVLDFGQVIAGRVRLRAVGPAGTEITLEHSEHLDADGNFFSNVQGPNKDQRDLWVLAGTGTPQAPEAYEPTFTFHGFRYARVTGYPGELRTGDAVAVVVGSDLEPAGDFTCSDERLNRLHANTVWSQRANFLSIPTDCPQRERVGWTGDIQVFAPAATNNAQVHTFLARWLRNVRADQLDDGRVVIISPFAPRQAAMEGQPGIGGITAAAGWGDAIIRVPLTLWERYGDVDTLRANYPAMRAWVEMQSRQAATELPPRLRGAEWEDTDRTSGWEALDEATTARQRLLWNSRMHFGDWLAPSTLASGAPDAIMAAPHLTSEFVGAAFHAEALRALAQVAQVLGHSDDAAAYRERWEAVRAAVAAEYIGADGTMTPDLQGMYVLALAFDIVGADDPDGGARRRAVADRLVRLVHEAGDHLDTGFLSVPFLLDVLVDSGHVDAAWAVLMQDTVPSWLYEVAEGATTIWESWDAVAPDGTVGAMSFNHYAFGCVDDWLFRRLGGIVPTEPGYRRVRVAPLTGGPVSWARSRRDTPFGRVVVAWERVDRAVPDANIAEAAADATAAGLAALGSTVRYEVVLPSGVTGELVTPDGDVRELTSGRTVLVA</sequence>
<accession>A0A1L7R822</accession>
<feature type="domain" description="Alpha-L-rhamnosidase C-terminal" evidence="7">
    <location>
        <begin position="872"/>
        <end position="916"/>
    </location>
</feature>
<dbReference type="EMBL" id="LK995460">
    <property type="protein sequence ID" value="CED89937.1"/>
    <property type="molecule type" value="Genomic_DNA"/>
</dbReference>
<evidence type="ECO:0000259" key="5">
    <source>
        <dbReference type="Pfam" id="PF08531"/>
    </source>
</evidence>
<proteinExistence type="predicted"/>
<dbReference type="Gene3D" id="2.60.40.10">
    <property type="entry name" value="Immunoglobulins"/>
    <property type="match status" value="1"/>
</dbReference>
<dbReference type="InterPro" id="IPR013783">
    <property type="entry name" value="Ig-like_fold"/>
</dbReference>
<dbReference type="GO" id="GO:0005975">
    <property type="term" value="P:carbohydrate metabolic process"/>
    <property type="evidence" value="ECO:0007669"/>
    <property type="project" value="InterPro"/>
</dbReference>
<dbReference type="InterPro" id="IPR008902">
    <property type="entry name" value="Rhamnosid_concanavalin"/>
</dbReference>
<dbReference type="Gene3D" id="2.60.420.10">
    <property type="entry name" value="Maltose phosphorylase, domain 3"/>
    <property type="match status" value="1"/>
</dbReference>
<dbReference type="InterPro" id="IPR035398">
    <property type="entry name" value="Bac_rhamnosid_C"/>
</dbReference>
<dbReference type="PANTHER" id="PTHR33307:SF6">
    <property type="entry name" value="ALPHA-RHAMNOSIDASE (EUROFUNG)-RELATED"/>
    <property type="match status" value="1"/>
</dbReference>
<evidence type="ECO:0000259" key="7">
    <source>
        <dbReference type="Pfam" id="PF17390"/>
    </source>
</evidence>
<evidence type="ECO:0000313" key="8">
    <source>
        <dbReference type="EMBL" id="CED89937.1"/>
    </source>
</evidence>
<dbReference type="InterPro" id="IPR012341">
    <property type="entry name" value="6hp_glycosidase-like_sf"/>
</dbReference>
<dbReference type="InterPro" id="IPR013737">
    <property type="entry name" value="Bac_rhamnosid_N"/>
</dbReference>
<evidence type="ECO:0000259" key="4">
    <source>
        <dbReference type="Pfam" id="PF05592"/>
    </source>
</evidence>
<feature type="domain" description="Alpha-L-rhamnosidase six-hairpin glycosidase" evidence="6">
    <location>
        <begin position="478"/>
        <end position="627"/>
    </location>
</feature>
<dbReference type="InterPro" id="IPR035396">
    <property type="entry name" value="Bac_rhamnosid6H"/>
</dbReference>
<dbReference type="Pfam" id="PF17390">
    <property type="entry name" value="Bac_rhamnosid_C"/>
    <property type="match status" value="1"/>
</dbReference>
<evidence type="ECO:0000256" key="2">
    <source>
        <dbReference type="ARBA" id="ARBA00012652"/>
    </source>
</evidence>
<reference evidence="8" key="1">
    <citation type="submission" date="2014-07" db="EMBL/GenBank/DDBJ databases">
        <authorList>
            <person name="Zhang J.E."/>
            <person name="Yang H."/>
            <person name="Guo J."/>
            <person name="Deng Z."/>
            <person name="Luo H."/>
            <person name="Luo M."/>
            <person name="Zhao B."/>
        </authorList>
    </citation>
    <scope>NUCLEOTIDE SEQUENCE</scope>
    <source>
        <strain evidence="8">AM4</strain>
    </source>
</reference>
<evidence type="ECO:0000256" key="1">
    <source>
        <dbReference type="ARBA" id="ARBA00001445"/>
    </source>
</evidence>
<feature type="domain" description="Alpha-L-rhamnosidase concanavalin-like" evidence="4">
    <location>
        <begin position="367"/>
        <end position="471"/>
    </location>
</feature>
<dbReference type="AlphaFoldDB" id="A0A1L7R822"/>
<evidence type="ECO:0000256" key="3">
    <source>
        <dbReference type="ARBA" id="ARBA00022801"/>
    </source>
</evidence>
<dbReference type="Gene3D" id="1.50.10.10">
    <property type="match status" value="1"/>
</dbReference>
<dbReference type="RefSeq" id="WP_210578143.1">
    <property type="nucleotide sequence ID" value="NZ_LK995460.1"/>
</dbReference>
<dbReference type="Gene3D" id="2.60.120.260">
    <property type="entry name" value="Galactose-binding domain-like"/>
    <property type="match status" value="2"/>
</dbReference>
<name>A0A1L7R822_9ACTO</name>
<comment type="catalytic activity">
    <reaction evidence="1">
        <text>Hydrolysis of terminal non-reducing alpha-L-rhamnose residues in alpha-L-rhamnosides.</text>
        <dbReference type="EC" id="3.2.1.40"/>
    </reaction>
</comment>
<gene>
    <name evidence="8" type="ORF">AAM4_0042</name>
</gene>
<dbReference type="SUPFAM" id="SSF48208">
    <property type="entry name" value="Six-hairpin glycosidases"/>
    <property type="match status" value="1"/>
</dbReference>
<keyword evidence="3" id="KW-0378">Hydrolase</keyword>
<dbReference type="InterPro" id="IPR016007">
    <property type="entry name" value="Alpha_rhamnosid"/>
</dbReference>
<evidence type="ECO:0000259" key="6">
    <source>
        <dbReference type="Pfam" id="PF17389"/>
    </source>
</evidence>
<dbReference type="Pfam" id="PF05592">
    <property type="entry name" value="Bac_rhamnosid"/>
    <property type="match status" value="1"/>
</dbReference>
<dbReference type="PANTHER" id="PTHR33307">
    <property type="entry name" value="ALPHA-RHAMNOSIDASE (EUROFUNG)"/>
    <property type="match status" value="1"/>
</dbReference>
<dbReference type="Pfam" id="PF08531">
    <property type="entry name" value="Bac_rhamnosid_N"/>
    <property type="match status" value="1"/>
</dbReference>
<protein>
    <recommendedName>
        <fullName evidence="2">alpha-L-rhamnosidase</fullName>
        <ecNumber evidence="2">3.2.1.40</ecNumber>
    </recommendedName>
</protein>
<organism evidence="8">
    <name type="scientific">Actinomyces succiniciruminis</name>
    <dbReference type="NCBI Taxonomy" id="1522002"/>
    <lineage>
        <taxon>Bacteria</taxon>
        <taxon>Bacillati</taxon>
        <taxon>Actinomycetota</taxon>
        <taxon>Actinomycetes</taxon>
        <taxon>Actinomycetales</taxon>
        <taxon>Actinomycetaceae</taxon>
        <taxon>Actinomyces</taxon>
    </lineage>
</organism>
<dbReference type="InterPro" id="IPR008928">
    <property type="entry name" value="6-hairpin_glycosidase_sf"/>
</dbReference>
<feature type="domain" description="Alpha-L-rhamnosidase six-hairpin glycosidase" evidence="6">
    <location>
        <begin position="652"/>
        <end position="869"/>
    </location>
</feature>
<dbReference type="Pfam" id="PF25788">
    <property type="entry name" value="Ig_Rha78A_N"/>
    <property type="match status" value="1"/>
</dbReference>
<dbReference type="Pfam" id="PF17389">
    <property type="entry name" value="Bac_rhamnosid6H"/>
    <property type="match status" value="2"/>
</dbReference>